<dbReference type="AlphaFoldDB" id="A0A7W8CYL8"/>
<dbReference type="UniPathway" id="UPA00142">
    <property type="reaction ID" value="UER00209"/>
</dbReference>
<reference evidence="11 12" key="1">
    <citation type="submission" date="2020-08" db="EMBL/GenBank/DDBJ databases">
        <title>Genomic Encyclopedia of Type Strains, Phase IV (KMG-IV): sequencing the most valuable type-strain genomes for metagenomic binning, comparative biology and taxonomic classification.</title>
        <authorList>
            <person name="Goeker M."/>
        </authorList>
    </citation>
    <scope>NUCLEOTIDE SEQUENCE [LARGE SCALE GENOMIC DNA]</scope>
    <source>
        <strain evidence="11 12">DSM 25799</strain>
    </source>
</reference>
<keyword evidence="5" id="KW-0547">Nucleotide-binding</keyword>
<dbReference type="PANTHER" id="PTHR38761:SF1">
    <property type="entry name" value="GLUTAMATE--CYSTEINE LIGASE"/>
    <property type="match status" value="1"/>
</dbReference>
<dbReference type="InterPro" id="IPR007370">
    <property type="entry name" value="Glu_cys_ligase"/>
</dbReference>
<protein>
    <recommendedName>
        <fullName evidence="2 9">Glutamate--cysteine ligase</fullName>
        <ecNumber evidence="2 9">6.3.2.2</ecNumber>
    </recommendedName>
</protein>
<dbReference type="PANTHER" id="PTHR38761">
    <property type="entry name" value="GLUTAMATE--CYSTEINE LIGASE"/>
    <property type="match status" value="1"/>
</dbReference>
<dbReference type="GO" id="GO:0046872">
    <property type="term" value="F:metal ion binding"/>
    <property type="evidence" value="ECO:0007669"/>
    <property type="project" value="TreeGrafter"/>
</dbReference>
<evidence type="ECO:0000256" key="3">
    <source>
        <dbReference type="ARBA" id="ARBA00022598"/>
    </source>
</evidence>
<keyword evidence="3 8" id="KW-0436">Ligase</keyword>
<dbReference type="Proteomes" id="UP000539953">
    <property type="component" value="Unassembled WGS sequence"/>
</dbReference>
<accession>A0A7W8CYL8</accession>
<dbReference type="SUPFAM" id="SSF55931">
    <property type="entry name" value="Glutamine synthetase/guanido kinase"/>
    <property type="match status" value="1"/>
</dbReference>
<dbReference type="EC" id="6.3.2.2" evidence="2 9"/>
<proteinExistence type="inferred from homology"/>
<comment type="pathway">
    <text evidence="1 9">Sulfur metabolism; glutathione biosynthesis; glutathione from L-cysteine and L-glutamate: step 1/2.</text>
</comment>
<evidence type="ECO:0000256" key="8">
    <source>
        <dbReference type="RuleBase" id="RU003544"/>
    </source>
</evidence>
<comment type="caution">
    <text evidence="11">The sequence shown here is derived from an EMBL/GenBank/DDBJ whole genome shotgun (WGS) entry which is preliminary data.</text>
</comment>
<evidence type="ECO:0000256" key="7">
    <source>
        <dbReference type="ARBA" id="ARBA00048819"/>
    </source>
</evidence>
<dbReference type="Pfam" id="PF04262">
    <property type="entry name" value="Glu_cys_ligase"/>
    <property type="match status" value="1"/>
</dbReference>
<evidence type="ECO:0000259" key="10">
    <source>
        <dbReference type="Pfam" id="PF04262"/>
    </source>
</evidence>
<dbReference type="GO" id="GO:0005524">
    <property type="term" value="F:ATP binding"/>
    <property type="evidence" value="ECO:0007669"/>
    <property type="project" value="UniProtKB-KW"/>
</dbReference>
<keyword evidence="6" id="KW-0067">ATP-binding</keyword>
<gene>
    <name evidence="11" type="ORF">HNQ47_000348</name>
</gene>
<dbReference type="RefSeq" id="WP_183326928.1">
    <property type="nucleotide sequence ID" value="NZ_JACHHK010000001.1"/>
</dbReference>
<evidence type="ECO:0000313" key="11">
    <source>
        <dbReference type="EMBL" id="MBB5182345.1"/>
    </source>
</evidence>
<dbReference type="GO" id="GO:0006750">
    <property type="term" value="P:glutathione biosynthetic process"/>
    <property type="evidence" value="ECO:0007669"/>
    <property type="project" value="UniProtKB-UniPathway"/>
</dbReference>
<comment type="similarity">
    <text evidence="8">Belongs to the glutamate--cysteine ligase type 1 family.</text>
</comment>
<organism evidence="11 12">
    <name type="scientific">Catenisphaera adipataccumulans</name>
    <dbReference type="NCBI Taxonomy" id="700500"/>
    <lineage>
        <taxon>Bacteria</taxon>
        <taxon>Bacillati</taxon>
        <taxon>Bacillota</taxon>
        <taxon>Erysipelotrichia</taxon>
        <taxon>Erysipelotrichales</taxon>
        <taxon>Erysipelotrichaceae</taxon>
        <taxon>Catenisphaera</taxon>
    </lineage>
</organism>
<evidence type="ECO:0000256" key="4">
    <source>
        <dbReference type="ARBA" id="ARBA00022684"/>
    </source>
</evidence>
<evidence type="ECO:0000256" key="2">
    <source>
        <dbReference type="ARBA" id="ARBA00012220"/>
    </source>
</evidence>
<dbReference type="InterPro" id="IPR006334">
    <property type="entry name" value="Glut_cys_ligase"/>
</dbReference>
<dbReference type="Gene3D" id="3.30.590.20">
    <property type="match status" value="1"/>
</dbReference>
<evidence type="ECO:0000256" key="5">
    <source>
        <dbReference type="ARBA" id="ARBA00022741"/>
    </source>
</evidence>
<dbReference type="GO" id="GO:0004357">
    <property type="term" value="F:glutamate-cysteine ligase activity"/>
    <property type="evidence" value="ECO:0007669"/>
    <property type="project" value="UniProtKB-EC"/>
</dbReference>
<feature type="domain" description="Glutamate--cysteine ligase" evidence="10">
    <location>
        <begin position="8"/>
        <end position="237"/>
    </location>
</feature>
<keyword evidence="4 8" id="KW-0317">Glutathione biosynthesis</keyword>
<name>A0A7W8CYL8_9FIRM</name>
<dbReference type="EMBL" id="JACHHK010000001">
    <property type="protein sequence ID" value="MBB5182345.1"/>
    <property type="molecule type" value="Genomic_DNA"/>
</dbReference>
<keyword evidence="12" id="KW-1185">Reference proteome</keyword>
<evidence type="ECO:0000256" key="9">
    <source>
        <dbReference type="RuleBase" id="RU004391"/>
    </source>
</evidence>
<evidence type="ECO:0000313" key="12">
    <source>
        <dbReference type="Proteomes" id="UP000539953"/>
    </source>
</evidence>
<evidence type="ECO:0000256" key="6">
    <source>
        <dbReference type="ARBA" id="ARBA00022840"/>
    </source>
</evidence>
<comment type="catalytic activity">
    <reaction evidence="7 9">
        <text>L-cysteine + L-glutamate + ATP = gamma-L-glutamyl-L-cysteine + ADP + phosphate + H(+)</text>
        <dbReference type="Rhea" id="RHEA:13285"/>
        <dbReference type="ChEBI" id="CHEBI:15378"/>
        <dbReference type="ChEBI" id="CHEBI:29985"/>
        <dbReference type="ChEBI" id="CHEBI:30616"/>
        <dbReference type="ChEBI" id="CHEBI:35235"/>
        <dbReference type="ChEBI" id="CHEBI:43474"/>
        <dbReference type="ChEBI" id="CHEBI:58173"/>
        <dbReference type="ChEBI" id="CHEBI:456216"/>
        <dbReference type="EC" id="6.3.2.2"/>
    </reaction>
</comment>
<dbReference type="GO" id="GO:0005829">
    <property type="term" value="C:cytosol"/>
    <property type="evidence" value="ECO:0007669"/>
    <property type="project" value="TreeGrafter"/>
</dbReference>
<sequence length="406" mass="47016">MNQENLKGWFGLEKENLRVNESGYIARTPHPFSDPHIVRDFSESQPEINTSVWPDAQSAINELSRYNLEMKTMLKQQGEYLWPFSNPPYIRNQYDIPIADFGLEHAEKTEYRKHLAQRYGRYKMAFSGIHVNYSFDRSVLERRFRNQNGSFRDLKDRFYLDLAKQLLVYGWVLTCLTAASPILDMSYIEKGVCGSDFFNGMASVRCSELGYWNFFTPIFDFTDINAYADSIQRYIDQDLLKEAAELYYPIRLKPAGPYSLQALRSDGVDHVELRMVDVNPLSPCGLDGRDVQFAQLFLVWLADLPPVALTVKDQVQAVQNFKSAAHYDLKTVLIQLPDGTTGTAVRIGRAVLEQMMSYYRGTSEEIQAILRFEYEKFENENNRYANQIRKLYTPHFVEKGLILAKE</sequence>
<evidence type="ECO:0000256" key="1">
    <source>
        <dbReference type="ARBA" id="ARBA00005006"/>
    </source>
</evidence>
<dbReference type="InterPro" id="IPR014746">
    <property type="entry name" value="Gln_synth/guanido_kin_cat_dom"/>
</dbReference>